<dbReference type="EMBL" id="CR933498">
    <property type="protein sequence ID" value="CAI44622.1"/>
    <property type="molecule type" value="Genomic_DNA"/>
</dbReference>
<organism evidence="2 3">
    <name type="scientific">Oryza sativa subsp. japonica</name>
    <name type="common">Rice</name>
    <dbReference type="NCBI Taxonomy" id="39947"/>
    <lineage>
        <taxon>Eukaryota</taxon>
        <taxon>Viridiplantae</taxon>
        <taxon>Streptophyta</taxon>
        <taxon>Embryophyta</taxon>
        <taxon>Tracheophyta</taxon>
        <taxon>Spermatophyta</taxon>
        <taxon>Magnoliopsida</taxon>
        <taxon>Liliopsida</taxon>
        <taxon>Poales</taxon>
        <taxon>Poaceae</taxon>
        <taxon>BOP clade</taxon>
        <taxon>Oryzoideae</taxon>
        <taxon>Oryzeae</taxon>
        <taxon>Oryzinae</taxon>
        <taxon>Oryza</taxon>
        <taxon>Oryza sativa</taxon>
    </lineage>
</organism>
<dbReference type="AlphaFoldDB" id="Q5H9W4"/>
<reference evidence="3" key="1">
    <citation type="journal article" date="2005" name="Nature">
        <title>The map-based sequence of the rice genome.</title>
        <authorList>
            <consortium name="International rice genome sequencing project (IRGSP)"/>
            <person name="Matsumoto T."/>
            <person name="Wu J."/>
            <person name="Kanamori H."/>
            <person name="Katayose Y."/>
            <person name="Fujisawa M."/>
            <person name="Namiki N."/>
            <person name="Mizuno H."/>
            <person name="Yamamoto K."/>
            <person name="Antonio B.A."/>
            <person name="Baba T."/>
            <person name="Sakata K."/>
            <person name="Nagamura Y."/>
            <person name="Aoki H."/>
            <person name="Arikawa K."/>
            <person name="Arita K."/>
            <person name="Bito T."/>
            <person name="Chiden Y."/>
            <person name="Fujitsuka N."/>
            <person name="Fukunaka R."/>
            <person name="Hamada M."/>
            <person name="Harada C."/>
            <person name="Hayashi A."/>
            <person name="Hijishita S."/>
            <person name="Honda M."/>
            <person name="Hosokawa S."/>
            <person name="Ichikawa Y."/>
            <person name="Idonuma A."/>
            <person name="Iijima M."/>
            <person name="Ikeda M."/>
            <person name="Ikeno M."/>
            <person name="Ito K."/>
            <person name="Ito S."/>
            <person name="Ito T."/>
            <person name="Ito Y."/>
            <person name="Ito Y."/>
            <person name="Iwabuchi A."/>
            <person name="Kamiya K."/>
            <person name="Karasawa W."/>
            <person name="Kurita K."/>
            <person name="Katagiri S."/>
            <person name="Kikuta A."/>
            <person name="Kobayashi H."/>
            <person name="Kobayashi N."/>
            <person name="Machita K."/>
            <person name="Maehara T."/>
            <person name="Masukawa M."/>
            <person name="Mizubayashi T."/>
            <person name="Mukai Y."/>
            <person name="Nagasaki H."/>
            <person name="Nagata Y."/>
            <person name="Naito S."/>
            <person name="Nakashima M."/>
            <person name="Nakama Y."/>
            <person name="Nakamichi Y."/>
            <person name="Nakamura M."/>
            <person name="Meguro A."/>
            <person name="Negishi M."/>
            <person name="Ohta I."/>
            <person name="Ohta T."/>
            <person name="Okamoto M."/>
            <person name="Ono N."/>
            <person name="Saji S."/>
            <person name="Sakaguchi M."/>
            <person name="Sakai K."/>
            <person name="Shibata M."/>
            <person name="Shimokawa T."/>
            <person name="Song J."/>
            <person name="Takazaki Y."/>
            <person name="Terasawa K."/>
            <person name="Tsugane M."/>
            <person name="Tsuji K."/>
            <person name="Ueda S."/>
            <person name="Waki K."/>
            <person name="Yamagata H."/>
            <person name="Yamamoto M."/>
            <person name="Yamamoto S."/>
            <person name="Yamane H."/>
            <person name="Yoshiki S."/>
            <person name="Yoshihara R."/>
            <person name="Yukawa K."/>
            <person name="Zhong H."/>
            <person name="Yano M."/>
            <person name="Yuan Q."/>
            <person name="Ouyang S."/>
            <person name="Liu J."/>
            <person name="Jones K.M."/>
            <person name="Gansberger K."/>
            <person name="Moffat K."/>
            <person name="Hill J."/>
            <person name="Bera J."/>
            <person name="Fadrosh D."/>
            <person name="Jin S."/>
            <person name="Johri S."/>
            <person name="Kim M."/>
            <person name="Overton L."/>
            <person name="Reardon M."/>
            <person name="Tsitrin T."/>
            <person name="Vuong H."/>
            <person name="Weaver B."/>
            <person name="Ciecko A."/>
            <person name="Tallon L."/>
            <person name="Jackson J."/>
            <person name="Pai G."/>
            <person name="Aken S.V."/>
            <person name="Utterback T."/>
            <person name="Reidmuller S."/>
            <person name="Feldblyum T."/>
            <person name="Hsiao J."/>
            <person name="Zismann V."/>
            <person name="Iobst S."/>
            <person name="de Vazeille A.R."/>
            <person name="Buell C.R."/>
            <person name="Ying K."/>
            <person name="Li Y."/>
            <person name="Lu T."/>
            <person name="Huang Y."/>
            <person name="Zhao Q."/>
            <person name="Feng Q."/>
            <person name="Zhang L."/>
            <person name="Zhu J."/>
            <person name="Weng Q."/>
            <person name="Mu J."/>
            <person name="Lu Y."/>
            <person name="Fan D."/>
            <person name="Liu Y."/>
            <person name="Guan J."/>
            <person name="Zhang Y."/>
            <person name="Yu S."/>
            <person name="Liu X."/>
            <person name="Zhang Y."/>
            <person name="Hong G."/>
            <person name="Han B."/>
            <person name="Choisne N."/>
            <person name="Demange N."/>
            <person name="Orjeda G."/>
            <person name="Samain S."/>
            <person name="Cattolico L."/>
            <person name="Pelletier E."/>
            <person name="Couloux A."/>
            <person name="Segurens B."/>
            <person name="Wincker P."/>
            <person name="D'Hont A."/>
            <person name="Scarpelli C."/>
            <person name="Weissenbach J."/>
            <person name="Salanoubat M."/>
            <person name="Quetier F."/>
            <person name="Yu Y."/>
            <person name="Kim H.R."/>
            <person name="Rambo T."/>
            <person name="Currie J."/>
            <person name="Collura K."/>
            <person name="Luo M."/>
            <person name="Yang T."/>
            <person name="Ammiraju J.S.S."/>
            <person name="Engler F."/>
            <person name="Soderlund C."/>
            <person name="Wing R.A."/>
            <person name="Palmer L.E."/>
            <person name="de la Bastide M."/>
            <person name="Spiegel L."/>
            <person name="Nascimento L."/>
            <person name="Zutavern T."/>
            <person name="O'Shaughnessy A."/>
            <person name="Dike S."/>
            <person name="Dedhia N."/>
            <person name="Preston R."/>
            <person name="Balija V."/>
            <person name="McCombie W.R."/>
            <person name="Chow T."/>
            <person name="Chen H."/>
            <person name="Chung M."/>
            <person name="Chen C."/>
            <person name="Shaw J."/>
            <person name="Wu H."/>
            <person name="Hsiao K."/>
            <person name="Chao Y."/>
            <person name="Chu M."/>
            <person name="Cheng C."/>
            <person name="Hour A."/>
            <person name="Lee P."/>
            <person name="Lin S."/>
            <person name="Lin Y."/>
            <person name="Liou J."/>
            <person name="Liu S."/>
            <person name="Hsing Y."/>
            <person name="Raghuvanshi S."/>
            <person name="Mohanty A."/>
            <person name="Bharti A.K."/>
            <person name="Gaur A."/>
            <person name="Gupta V."/>
            <person name="Kumar D."/>
            <person name="Ravi V."/>
            <person name="Vij S."/>
            <person name="Kapur A."/>
            <person name="Khurana P."/>
            <person name="Khurana P."/>
            <person name="Khurana J.P."/>
            <person name="Tyagi A.K."/>
            <person name="Gaikwad K."/>
            <person name="Singh A."/>
            <person name="Dalal V."/>
            <person name="Srivastava S."/>
            <person name="Dixit A."/>
            <person name="Pal A.K."/>
            <person name="Ghazi I.A."/>
            <person name="Yadav M."/>
            <person name="Pandit A."/>
            <person name="Bhargava A."/>
            <person name="Sureshbabu K."/>
            <person name="Batra K."/>
            <person name="Sharma T.R."/>
            <person name="Mohapatra T."/>
            <person name="Singh N.K."/>
            <person name="Messing J."/>
            <person name="Nelson A.B."/>
            <person name="Fuks G."/>
            <person name="Kavchok S."/>
            <person name="Keizer G."/>
            <person name="Linton E."/>
            <person name="Llaca V."/>
            <person name="Song R."/>
            <person name="Tanyolac B."/>
            <person name="Young S."/>
            <person name="Ho-Il K."/>
            <person name="Hahn J.H."/>
            <person name="Sangsakoo G."/>
            <person name="Vanavichit A."/>
            <person name="de Mattos Luiz.A.T."/>
            <person name="Zimmer P.D."/>
            <person name="Malone G."/>
            <person name="Dellagostin O."/>
            <person name="de Oliveira A.C."/>
            <person name="Bevan M."/>
            <person name="Bancroft I."/>
            <person name="Minx P."/>
            <person name="Cordum H."/>
            <person name="Wilson R."/>
            <person name="Cheng Z."/>
            <person name="Jin W."/>
            <person name="Jiang J."/>
            <person name="Leong S.A."/>
            <person name="Iwama H."/>
            <person name="Gojobori T."/>
            <person name="Itoh T."/>
            <person name="Niimura Y."/>
            <person name="Fujii Y."/>
            <person name="Habara T."/>
            <person name="Sakai H."/>
            <person name="Sato Y."/>
            <person name="Wilson G."/>
            <person name="Kumar K."/>
            <person name="McCouch S."/>
            <person name="Juretic N."/>
            <person name="Hoen D."/>
            <person name="Wright S."/>
            <person name="Bruskiewich R."/>
            <person name="Bureau T."/>
            <person name="Miyao A."/>
            <person name="Hirochika H."/>
            <person name="Nishikawa T."/>
            <person name="Kadowaki K."/>
            <person name="Sugiura M."/>
            <person name="Burr B."/>
            <person name="Sasaki T."/>
        </authorList>
    </citation>
    <scope>NUCLEOTIDE SEQUENCE [LARGE SCALE GENOMIC DNA]</scope>
    <source>
        <strain evidence="3">cv. Nipponbare</strain>
    </source>
</reference>
<evidence type="ECO:0000313" key="2">
    <source>
        <dbReference type="EMBL" id="CAI44622.1"/>
    </source>
</evidence>
<protein>
    <submittedName>
        <fullName evidence="2">B1168G10.6 protein</fullName>
    </submittedName>
</protein>
<feature type="region of interest" description="Disordered" evidence="1">
    <location>
        <begin position="1"/>
        <end position="24"/>
    </location>
</feature>
<name>Q5H9W4_ORYSJ</name>
<sequence length="46" mass="4958">MATSPSDDDDRDGGGARLERRRRLRHEIHGARALPMARDEGEGGGG</sequence>
<gene>
    <name evidence="2" type="primary">B1168G10.6</name>
</gene>
<proteinExistence type="predicted"/>
<evidence type="ECO:0000256" key="1">
    <source>
        <dbReference type="SAM" id="MobiDB-lite"/>
    </source>
</evidence>
<dbReference type="Proteomes" id="UP000000763">
    <property type="component" value="Chromosome 4"/>
</dbReference>
<accession>Q5H9W4</accession>
<feature type="compositionally biased region" description="Acidic residues" evidence="1">
    <location>
        <begin position="1"/>
        <end position="11"/>
    </location>
</feature>
<reference evidence="3" key="2">
    <citation type="journal article" date="2008" name="Nucleic Acids Res.">
        <title>The rice annotation project database (RAP-DB): 2008 update.</title>
        <authorList>
            <consortium name="The rice annotation project (RAP)"/>
        </authorList>
    </citation>
    <scope>GENOME REANNOTATION</scope>
    <source>
        <strain evidence="3">cv. Nipponbare</strain>
    </source>
</reference>
<evidence type="ECO:0000313" key="3">
    <source>
        <dbReference type="Proteomes" id="UP000000763"/>
    </source>
</evidence>